<evidence type="ECO:0000256" key="6">
    <source>
        <dbReference type="ARBA" id="ARBA00023033"/>
    </source>
</evidence>
<organism evidence="8 9">
    <name type="scientific">Agromyces rhizosphaerae</name>
    <dbReference type="NCBI Taxonomy" id="88374"/>
    <lineage>
        <taxon>Bacteria</taxon>
        <taxon>Bacillati</taxon>
        <taxon>Actinomycetota</taxon>
        <taxon>Actinomycetes</taxon>
        <taxon>Micrococcales</taxon>
        <taxon>Microbacteriaceae</taxon>
        <taxon>Agromyces</taxon>
    </lineage>
</organism>
<dbReference type="InterPro" id="IPR002397">
    <property type="entry name" value="Cyt_P450_B"/>
</dbReference>
<dbReference type="GO" id="GO:0005506">
    <property type="term" value="F:iron ion binding"/>
    <property type="evidence" value="ECO:0007669"/>
    <property type="project" value="InterPro"/>
</dbReference>
<dbReference type="PROSITE" id="PS00086">
    <property type="entry name" value="CYTOCHROME_P450"/>
    <property type="match status" value="1"/>
</dbReference>
<dbReference type="GO" id="GO:0004497">
    <property type="term" value="F:monooxygenase activity"/>
    <property type="evidence" value="ECO:0007669"/>
    <property type="project" value="UniProtKB-KW"/>
</dbReference>
<keyword evidence="6 7" id="KW-0503">Monooxygenase</keyword>
<dbReference type="FunFam" id="1.10.630.10:FF:000018">
    <property type="entry name" value="Cytochrome P450 monooxygenase"/>
    <property type="match status" value="1"/>
</dbReference>
<dbReference type="GO" id="GO:0016705">
    <property type="term" value="F:oxidoreductase activity, acting on paired donors, with incorporation or reduction of molecular oxygen"/>
    <property type="evidence" value="ECO:0007669"/>
    <property type="project" value="InterPro"/>
</dbReference>
<dbReference type="PANTHER" id="PTHR46696">
    <property type="entry name" value="P450, PUTATIVE (EUROFUNG)-RELATED"/>
    <property type="match status" value="1"/>
</dbReference>
<comment type="similarity">
    <text evidence="1 7">Belongs to the cytochrome P450 family.</text>
</comment>
<dbReference type="RefSeq" id="WP_281886106.1">
    <property type="nucleotide sequence ID" value="NZ_BSDP01000001.1"/>
</dbReference>
<dbReference type="InterPro" id="IPR036396">
    <property type="entry name" value="Cyt_P450_sf"/>
</dbReference>
<protein>
    <submittedName>
        <fullName evidence="8">Cytochrome P450</fullName>
    </submittedName>
</protein>
<dbReference type="PANTHER" id="PTHR46696:SF1">
    <property type="entry name" value="CYTOCHROME P450 YJIB-RELATED"/>
    <property type="match status" value="1"/>
</dbReference>
<evidence type="ECO:0000313" key="9">
    <source>
        <dbReference type="Proteomes" id="UP001144396"/>
    </source>
</evidence>
<dbReference type="Pfam" id="PF00067">
    <property type="entry name" value="p450"/>
    <property type="match status" value="1"/>
</dbReference>
<reference evidence="8" key="1">
    <citation type="submission" date="2022-12" db="EMBL/GenBank/DDBJ databases">
        <title>Reference genome sequencing for broad-spectrum identification of bacterial and archaeal isolates by mass spectrometry.</title>
        <authorList>
            <person name="Sekiguchi Y."/>
            <person name="Tourlousse D.M."/>
        </authorList>
    </citation>
    <scope>NUCLEOTIDE SEQUENCE</scope>
    <source>
        <strain evidence="8">14</strain>
    </source>
</reference>
<dbReference type="GO" id="GO:0020037">
    <property type="term" value="F:heme binding"/>
    <property type="evidence" value="ECO:0007669"/>
    <property type="project" value="InterPro"/>
</dbReference>
<comment type="caution">
    <text evidence="8">The sequence shown here is derived from an EMBL/GenBank/DDBJ whole genome shotgun (WGS) entry which is preliminary data.</text>
</comment>
<evidence type="ECO:0000256" key="7">
    <source>
        <dbReference type="RuleBase" id="RU000461"/>
    </source>
</evidence>
<evidence type="ECO:0000313" key="8">
    <source>
        <dbReference type="EMBL" id="GLI28593.1"/>
    </source>
</evidence>
<dbReference type="Proteomes" id="UP001144396">
    <property type="component" value="Unassembled WGS sequence"/>
</dbReference>
<dbReference type="EMBL" id="BSDP01000001">
    <property type="protein sequence ID" value="GLI28593.1"/>
    <property type="molecule type" value="Genomic_DNA"/>
</dbReference>
<keyword evidence="9" id="KW-1185">Reference proteome</keyword>
<name>A0A9W6FSV8_9MICO</name>
<dbReference type="InterPro" id="IPR017972">
    <property type="entry name" value="Cyt_P450_CS"/>
</dbReference>
<dbReference type="AlphaFoldDB" id="A0A9W6FSV8"/>
<dbReference type="InterPro" id="IPR001128">
    <property type="entry name" value="Cyt_P450"/>
</dbReference>
<sequence>MTAHKLETKQNLVNWSEAQDAYAALRETADVVRVEFPFGGEGWMTTTYDMVREMYNDPNYSIEIQSSGREYPRMRYVETDNSRNPSFMQYDGAKHQAKRAVLTKYLTIKRVNALRESTQQIIEETLDELEALGSPVDFTVHFAKRVPLRVLCALLGMPTITDQAFIDACYKIVDSRVENPAELMAAYGIIVPFFNELYEEKSKHPGDDLMSAMIQDKNDGLWSEDELRNLGTTLLLAAHDATGVMLNGQLEWLSHEPELYARLRAEPESFPRAFEELLRLVSVGTSAPRGRVALEDAELGGVAIAAGEAIAGNLLAANTDPAVFPDPMVFDMDRPVTKPHVAFGSGPHACPGMHLARMEITLALQEILRRYETFENVEPHDDWRSRRLCKSAPEVVVAWKRA</sequence>
<keyword evidence="4 7" id="KW-0560">Oxidoreductase</keyword>
<keyword evidence="5 7" id="KW-0408">Iron</keyword>
<evidence type="ECO:0000256" key="5">
    <source>
        <dbReference type="ARBA" id="ARBA00023004"/>
    </source>
</evidence>
<accession>A0A9W6FSV8</accession>
<dbReference type="Gene3D" id="1.10.630.10">
    <property type="entry name" value="Cytochrome P450"/>
    <property type="match status" value="1"/>
</dbReference>
<keyword evidence="2 7" id="KW-0349">Heme</keyword>
<keyword evidence="3 7" id="KW-0479">Metal-binding</keyword>
<evidence type="ECO:0000256" key="3">
    <source>
        <dbReference type="ARBA" id="ARBA00022723"/>
    </source>
</evidence>
<dbReference type="PRINTS" id="PR00359">
    <property type="entry name" value="BP450"/>
</dbReference>
<proteinExistence type="inferred from homology"/>
<gene>
    <name evidence="8" type="ORF">ARHIZOSPH14_28350</name>
</gene>
<dbReference type="SUPFAM" id="SSF48264">
    <property type="entry name" value="Cytochrome P450"/>
    <property type="match status" value="1"/>
</dbReference>
<evidence type="ECO:0000256" key="4">
    <source>
        <dbReference type="ARBA" id="ARBA00023002"/>
    </source>
</evidence>
<evidence type="ECO:0000256" key="2">
    <source>
        <dbReference type="ARBA" id="ARBA00022617"/>
    </source>
</evidence>
<evidence type="ECO:0000256" key="1">
    <source>
        <dbReference type="ARBA" id="ARBA00010617"/>
    </source>
</evidence>